<evidence type="ECO:0008006" key="3">
    <source>
        <dbReference type="Google" id="ProtNLM"/>
    </source>
</evidence>
<dbReference type="InterPro" id="IPR036390">
    <property type="entry name" value="WH_DNA-bd_sf"/>
</dbReference>
<reference evidence="2" key="1">
    <citation type="journal article" date="2019" name="Int. J. Syst. Evol. Microbiol.">
        <title>The Global Catalogue of Microorganisms (GCM) 10K type strain sequencing project: providing services to taxonomists for standard genome sequencing and annotation.</title>
        <authorList>
            <consortium name="The Broad Institute Genomics Platform"/>
            <consortium name="The Broad Institute Genome Sequencing Center for Infectious Disease"/>
            <person name="Wu L."/>
            <person name="Ma J."/>
        </authorList>
    </citation>
    <scope>NUCLEOTIDE SEQUENCE [LARGE SCALE GENOMIC DNA]</scope>
    <source>
        <strain evidence="2">JCM 4253</strain>
    </source>
</reference>
<dbReference type="SUPFAM" id="SSF46785">
    <property type="entry name" value="Winged helix' DNA-binding domain"/>
    <property type="match status" value="1"/>
</dbReference>
<keyword evidence="2" id="KW-1185">Reference proteome</keyword>
<protein>
    <recommendedName>
        <fullName evidence="3">HTH marR-type domain-containing protein</fullName>
    </recommendedName>
</protein>
<gene>
    <name evidence="1" type="ORF">GCM10018980_70370</name>
</gene>
<evidence type="ECO:0000313" key="1">
    <source>
        <dbReference type="EMBL" id="GHG73851.1"/>
    </source>
</evidence>
<organism evidence="1 2">
    <name type="scientific">Streptomyces capoamus</name>
    <dbReference type="NCBI Taxonomy" id="68183"/>
    <lineage>
        <taxon>Bacteria</taxon>
        <taxon>Bacillati</taxon>
        <taxon>Actinomycetota</taxon>
        <taxon>Actinomycetes</taxon>
        <taxon>Kitasatosporales</taxon>
        <taxon>Streptomycetaceae</taxon>
        <taxon>Streptomyces</taxon>
    </lineage>
</organism>
<comment type="caution">
    <text evidence="1">The sequence shown here is derived from an EMBL/GenBank/DDBJ whole genome shotgun (WGS) entry which is preliminary data.</text>
</comment>
<name>A0A919F313_9ACTN</name>
<dbReference type="Proteomes" id="UP000619355">
    <property type="component" value="Unassembled WGS sequence"/>
</dbReference>
<sequence>MKDEGGLMFSIDRPDRRRRALVHLTDKVRTIRSDVQALRSGIDTQALAGFTSDEHDQLAGLLSRLVNNLHSLIGD</sequence>
<proteinExistence type="predicted"/>
<dbReference type="Gene3D" id="1.10.10.10">
    <property type="entry name" value="Winged helix-like DNA-binding domain superfamily/Winged helix DNA-binding domain"/>
    <property type="match status" value="1"/>
</dbReference>
<dbReference type="EMBL" id="BNBF01000034">
    <property type="protein sequence ID" value="GHG73851.1"/>
    <property type="molecule type" value="Genomic_DNA"/>
</dbReference>
<evidence type="ECO:0000313" key="2">
    <source>
        <dbReference type="Proteomes" id="UP000619355"/>
    </source>
</evidence>
<accession>A0A919F313</accession>
<dbReference type="AlphaFoldDB" id="A0A919F313"/>
<dbReference type="InterPro" id="IPR036388">
    <property type="entry name" value="WH-like_DNA-bd_sf"/>
</dbReference>